<gene>
    <name evidence="2" type="ORF">DR999_PMT19507</name>
</gene>
<sequence length="119" mass="13199">MVQSDMSKSPPTPAAAAAQELQMELLDNPPPAATAAQSYGKGARRKNRFKGSDGSTSSDTTSNSFVRQVCYAFFSLSFSFQRILQTFWCSGQTRQTFSCSISDQGIVWWYWTQNIVAFS</sequence>
<name>A0A4D9DVE9_9SAUR</name>
<reference evidence="2 3" key="1">
    <citation type="submission" date="2019-04" db="EMBL/GenBank/DDBJ databases">
        <title>Draft genome of the big-headed turtle Platysternon megacephalum.</title>
        <authorList>
            <person name="Gong S."/>
        </authorList>
    </citation>
    <scope>NUCLEOTIDE SEQUENCE [LARGE SCALE GENOMIC DNA]</scope>
    <source>
        <strain evidence="2">DO16091913</strain>
        <tissue evidence="2">Muscle</tissue>
    </source>
</reference>
<feature type="compositionally biased region" description="Low complexity" evidence="1">
    <location>
        <begin position="52"/>
        <end position="62"/>
    </location>
</feature>
<reference evidence="2 3" key="2">
    <citation type="submission" date="2019-04" db="EMBL/GenBank/DDBJ databases">
        <title>The genome sequence of big-headed turtle.</title>
        <authorList>
            <person name="Gong S."/>
        </authorList>
    </citation>
    <scope>NUCLEOTIDE SEQUENCE [LARGE SCALE GENOMIC DNA]</scope>
    <source>
        <strain evidence="2">DO16091913</strain>
        <tissue evidence="2">Muscle</tissue>
    </source>
</reference>
<protein>
    <submittedName>
        <fullName evidence="2">Histone acetyltransferase KAT8</fullName>
    </submittedName>
</protein>
<comment type="caution">
    <text evidence="2">The sequence shown here is derived from an EMBL/GenBank/DDBJ whole genome shotgun (WGS) entry which is preliminary data.</text>
</comment>
<dbReference type="OrthoDB" id="9428475at2759"/>
<evidence type="ECO:0000256" key="1">
    <source>
        <dbReference type="SAM" id="MobiDB-lite"/>
    </source>
</evidence>
<evidence type="ECO:0000313" key="3">
    <source>
        <dbReference type="Proteomes" id="UP000297703"/>
    </source>
</evidence>
<evidence type="ECO:0000313" key="2">
    <source>
        <dbReference type="EMBL" id="TFJ98553.1"/>
    </source>
</evidence>
<proteinExistence type="predicted"/>
<dbReference type="GO" id="GO:0016740">
    <property type="term" value="F:transferase activity"/>
    <property type="evidence" value="ECO:0007669"/>
    <property type="project" value="UniProtKB-KW"/>
</dbReference>
<dbReference type="EMBL" id="QXTE01000387">
    <property type="protein sequence ID" value="TFJ98553.1"/>
    <property type="molecule type" value="Genomic_DNA"/>
</dbReference>
<keyword evidence="2" id="KW-0808">Transferase</keyword>
<feature type="region of interest" description="Disordered" evidence="1">
    <location>
        <begin position="1"/>
        <end position="62"/>
    </location>
</feature>
<dbReference type="STRING" id="55544.A0A4D9DVE9"/>
<accession>A0A4D9DVE9</accession>
<keyword evidence="3" id="KW-1185">Reference proteome</keyword>
<dbReference type="Proteomes" id="UP000297703">
    <property type="component" value="Unassembled WGS sequence"/>
</dbReference>
<organism evidence="2 3">
    <name type="scientific">Platysternon megacephalum</name>
    <name type="common">big-headed turtle</name>
    <dbReference type="NCBI Taxonomy" id="55544"/>
    <lineage>
        <taxon>Eukaryota</taxon>
        <taxon>Metazoa</taxon>
        <taxon>Chordata</taxon>
        <taxon>Craniata</taxon>
        <taxon>Vertebrata</taxon>
        <taxon>Euteleostomi</taxon>
        <taxon>Archelosauria</taxon>
        <taxon>Testudinata</taxon>
        <taxon>Testudines</taxon>
        <taxon>Cryptodira</taxon>
        <taxon>Durocryptodira</taxon>
        <taxon>Testudinoidea</taxon>
        <taxon>Platysternidae</taxon>
        <taxon>Platysternon</taxon>
    </lineage>
</organism>
<dbReference type="AlphaFoldDB" id="A0A4D9DVE9"/>